<dbReference type="InterPro" id="IPR039513">
    <property type="entry name" value="PL-6"/>
</dbReference>
<dbReference type="RefSeq" id="WP_090388116.1">
    <property type="nucleotide sequence ID" value="NZ_FMZO01000001.1"/>
</dbReference>
<dbReference type="SUPFAM" id="SSF51126">
    <property type="entry name" value="Pectin lyase-like"/>
    <property type="match status" value="1"/>
</dbReference>
<dbReference type="Pfam" id="PF14592">
    <property type="entry name" value="Chondroitinas_B"/>
    <property type="match status" value="1"/>
</dbReference>
<reference evidence="3" key="1">
    <citation type="submission" date="2016-10" db="EMBL/GenBank/DDBJ databases">
        <authorList>
            <person name="Varghese N."/>
            <person name="Submissions S."/>
        </authorList>
    </citation>
    <scope>NUCLEOTIDE SEQUENCE [LARGE SCALE GENOMIC DNA]</scope>
    <source>
        <strain evidence="3">DSM 25811 / CCM 8410 / LMG 26954 / E90</strain>
    </source>
</reference>
<dbReference type="Proteomes" id="UP000198757">
    <property type="component" value="Unassembled WGS sequence"/>
</dbReference>
<sequence>MKKYILAVLFLQFLMKAMAGTITVASVDELQKAIDNAVPGDVIVLKNGVYKAAQDIKIVQQGTKQKPITIRAESTGGAEISGAGGISIQRPATWIVIEGFKFTHAASKARSGAGTRFCRWTHNVFETPGKGEYLTIAGSDHEIDYNTFQNKTEMGRILAIRGEGKQIAERLHIHHNYFYNFPDQGGANGAETFQFGLSGFSLSTSNSIVEYNLFEKCHGENELISVKASGVTLRYNTIRDCPAQFTLRHGNKCTVYGNYFFNTPGIRIFGDDHQIFSNYFENCNPAITVGNGGGEVADGAALTEHDRPDRVLIAFNTMVNNKKNIEQPGRKNGLGATAIAIVCNIIRGGDVAASIAGPYTSPQWKGNIIFDTKGAGDMPESGCRVLDPKLVKGTNGIWRLDKGSPAIGAGGEGYPVQAVDMDGQPRNGKWDTGADQYSTATATAHALKADEVGALAK</sequence>
<keyword evidence="1" id="KW-0732">Signal</keyword>
<accession>A0A1G6I8P9</accession>
<dbReference type="AlphaFoldDB" id="A0A1G6I8P9"/>
<protein>
    <submittedName>
        <fullName evidence="2">Chondroitinase B</fullName>
    </submittedName>
</protein>
<feature type="chain" id="PRO_5011454862" evidence="1">
    <location>
        <begin position="20"/>
        <end position="457"/>
    </location>
</feature>
<dbReference type="EMBL" id="FMZO01000001">
    <property type="protein sequence ID" value="SDC02919.1"/>
    <property type="molecule type" value="Genomic_DNA"/>
</dbReference>
<dbReference type="Gene3D" id="2.160.20.10">
    <property type="entry name" value="Single-stranded right-handed beta-helix, Pectin lyase-like"/>
    <property type="match status" value="1"/>
</dbReference>
<evidence type="ECO:0000313" key="2">
    <source>
        <dbReference type="EMBL" id="SDC02919.1"/>
    </source>
</evidence>
<dbReference type="InterPro" id="IPR011050">
    <property type="entry name" value="Pectin_lyase_fold/virulence"/>
</dbReference>
<dbReference type="InterPro" id="IPR012334">
    <property type="entry name" value="Pectin_lyas_fold"/>
</dbReference>
<gene>
    <name evidence="2" type="ORF">SAMN04487894_101138</name>
</gene>
<organism evidence="2 3">
    <name type="scientific">Niabella drilacis (strain DSM 25811 / CCM 8410 / CCUG 62505 / LMG 26954 / E90)</name>
    <dbReference type="NCBI Taxonomy" id="1285928"/>
    <lineage>
        <taxon>Bacteria</taxon>
        <taxon>Pseudomonadati</taxon>
        <taxon>Bacteroidota</taxon>
        <taxon>Chitinophagia</taxon>
        <taxon>Chitinophagales</taxon>
        <taxon>Chitinophagaceae</taxon>
        <taxon>Niabella</taxon>
    </lineage>
</organism>
<feature type="signal peptide" evidence="1">
    <location>
        <begin position="1"/>
        <end position="19"/>
    </location>
</feature>
<dbReference type="CDD" id="cd14251">
    <property type="entry name" value="PL-6"/>
    <property type="match status" value="1"/>
</dbReference>
<keyword evidence="3" id="KW-1185">Reference proteome</keyword>
<proteinExistence type="predicted"/>
<evidence type="ECO:0000313" key="3">
    <source>
        <dbReference type="Proteomes" id="UP000198757"/>
    </source>
</evidence>
<dbReference type="OrthoDB" id="6475864at2"/>
<dbReference type="STRING" id="1285928.SAMN04487894_101138"/>
<evidence type="ECO:0000256" key="1">
    <source>
        <dbReference type="SAM" id="SignalP"/>
    </source>
</evidence>
<name>A0A1G6I8P9_NIADE</name>